<dbReference type="EMBL" id="CP015506">
    <property type="protein sequence ID" value="AND40513.1"/>
    <property type="molecule type" value="Genomic_DNA"/>
</dbReference>
<evidence type="ECO:0000313" key="1">
    <source>
        <dbReference type="EMBL" id="AND40513.1"/>
    </source>
</evidence>
<name>A0A160MCX2_9BACI</name>
<protein>
    <submittedName>
        <fullName evidence="1">Uncharacterized protein</fullName>
    </submittedName>
</protein>
<dbReference type="AlphaFoldDB" id="A0A160MCX2"/>
<organism evidence="1 2">
    <name type="scientific">Cytobacillus oceanisediminis 2691</name>
    <dbReference type="NCBI Taxonomy" id="1196031"/>
    <lineage>
        <taxon>Bacteria</taxon>
        <taxon>Bacillati</taxon>
        <taxon>Bacillota</taxon>
        <taxon>Bacilli</taxon>
        <taxon>Bacillales</taxon>
        <taxon>Bacillaceae</taxon>
        <taxon>Cytobacillus</taxon>
    </lineage>
</organism>
<dbReference type="KEGG" id="bon:A361_15600"/>
<evidence type="ECO:0000313" key="2">
    <source>
        <dbReference type="Proteomes" id="UP000077856"/>
    </source>
</evidence>
<dbReference type="RefSeq" id="WP_019382111.1">
    <property type="nucleotide sequence ID" value="NZ_CP015506.1"/>
</dbReference>
<reference evidence="1 2" key="1">
    <citation type="submission" date="2016-04" db="EMBL/GenBank/DDBJ databases">
        <title>Complete genome sequence of Bacillus oceanisediminis strain 2691.</title>
        <authorList>
            <person name="Jeong H."/>
            <person name="Kim H.J."/>
            <person name="Lee D.-W."/>
        </authorList>
    </citation>
    <scope>NUCLEOTIDE SEQUENCE [LARGE SCALE GENOMIC DNA]</scope>
    <source>
        <strain evidence="1 2">2691</strain>
    </source>
</reference>
<accession>A0A160MCX2</accession>
<gene>
    <name evidence="1" type="ORF">A361_15600</name>
</gene>
<dbReference type="Proteomes" id="UP000077856">
    <property type="component" value="Chromosome"/>
</dbReference>
<proteinExistence type="predicted"/>
<sequence>MLITVRFARKIGPHIYDSLSLTCDAVDWLKGFVVEVNEMKEGKPSFFAQKVIGIIGASNLKKPNAPLLHMNRCQPVLLPSESIRTGALELSF</sequence>